<comment type="subcellular location">
    <subcellularLocation>
        <location evidence="1">Cytoplasm</location>
    </subcellularLocation>
</comment>
<dbReference type="Pfam" id="PF00619">
    <property type="entry name" value="CARD"/>
    <property type="match status" value="1"/>
</dbReference>
<dbReference type="SUPFAM" id="SSF52047">
    <property type="entry name" value="RNI-like"/>
    <property type="match status" value="1"/>
</dbReference>
<dbReference type="CDD" id="cd01671">
    <property type="entry name" value="CARD"/>
    <property type="match status" value="1"/>
</dbReference>
<keyword evidence="2" id="KW-0963">Cytoplasm</keyword>
<reference evidence="10 12" key="2">
    <citation type="journal article" date="2013" name="Nature">
        <title>Insights into bilaterian evolution from three spiralian genomes.</title>
        <authorList>
            <person name="Simakov O."/>
            <person name="Marletaz F."/>
            <person name="Cho S.J."/>
            <person name="Edsinger-Gonzales E."/>
            <person name="Havlak P."/>
            <person name="Hellsten U."/>
            <person name="Kuo D.H."/>
            <person name="Larsson T."/>
            <person name="Lv J."/>
            <person name="Arendt D."/>
            <person name="Savage R."/>
            <person name="Osoegawa K."/>
            <person name="de Jong P."/>
            <person name="Grimwood J."/>
            <person name="Chapman J.A."/>
            <person name="Shapiro H."/>
            <person name="Aerts A."/>
            <person name="Otillar R.P."/>
            <person name="Terry A.Y."/>
            <person name="Boore J.L."/>
            <person name="Grigoriev I.V."/>
            <person name="Lindberg D.R."/>
            <person name="Seaver E.C."/>
            <person name="Weisblat D.A."/>
            <person name="Putnam N.H."/>
            <person name="Rokhsar D.S."/>
        </authorList>
    </citation>
    <scope>NUCLEOTIDE SEQUENCE</scope>
    <source>
        <strain evidence="10 12">I ESC-2004</strain>
    </source>
</reference>
<dbReference type="Pfam" id="PF18738">
    <property type="entry name" value="HEPN_DZIP3"/>
    <property type="match status" value="1"/>
</dbReference>
<dbReference type="PANTHER" id="PTHR46844">
    <property type="entry name" value="SLR5058 PROTEIN"/>
    <property type="match status" value="1"/>
</dbReference>
<dbReference type="Gene3D" id="3.40.50.300">
    <property type="entry name" value="P-loop containing nucleotide triphosphate hydrolases"/>
    <property type="match status" value="1"/>
</dbReference>
<keyword evidence="5" id="KW-0067">ATP-binding</keyword>
<dbReference type="Gene3D" id="1.10.533.10">
    <property type="entry name" value="Death Domain, Fas"/>
    <property type="match status" value="1"/>
</dbReference>
<dbReference type="AlphaFoldDB" id="R7TE54"/>
<evidence type="ECO:0000256" key="3">
    <source>
        <dbReference type="ARBA" id="ARBA00022588"/>
    </source>
</evidence>
<dbReference type="Gene3D" id="3.80.10.10">
    <property type="entry name" value="Ribonuclease Inhibitor"/>
    <property type="match status" value="1"/>
</dbReference>
<evidence type="ECO:0000313" key="10">
    <source>
        <dbReference type="EMBL" id="ELT89336.1"/>
    </source>
</evidence>
<reference evidence="11" key="3">
    <citation type="submission" date="2015-06" db="UniProtKB">
        <authorList>
            <consortium name="EnsemblMetazoa"/>
        </authorList>
    </citation>
    <scope>IDENTIFICATION</scope>
</reference>
<dbReference type="STRING" id="283909.R7TE54"/>
<feature type="region of interest" description="Disordered" evidence="7">
    <location>
        <begin position="191"/>
        <end position="213"/>
    </location>
</feature>
<evidence type="ECO:0000313" key="12">
    <source>
        <dbReference type="Proteomes" id="UP000014760"/>
    </source>
</evidence>
<dbReference type="OrthoDB" id="6286738at2759"/>
<evidence type="ECO:0000256" key="2">
    <source>
        <dbReference type="ARBA" id="ARBA00022490"/>
    </source>
</evidence>
<dbReference type="PROSITE" id="PS50837">
    <property type="entry name" value="NACHT"/>
    <property type="match status" value="1"/>
</dbReference>
<evidence type="ECO:0000256" key="4">
    <source>
        <dbReference type="ARBA" id="ARBA00022741"/>
    </source>
</evidence>
<dbReference type="EMBL" id="KB311417">
    <property type="protein sequence ID" value="ELT89336.1"/>
    <property type="molecule type" value="Genomic_DNA"/>
</dbReference>
<dbReference type="InterPro" id="IPR011029">
    <property type="entry name" value="DEATH-like_dom_sf"/>
</dbReference>
<dbReference type="SUPFAM" id="SSF52540">
    <property type="entry name" value="P-loop containing nucleoside triphosphate hydrolases"/>
    <property type="match status" value="1"/>
</dbReference>
<dbReference type="GO" id="GO:0045087">
    <property type="term" value="P:innate immune response"/>
    <property type="evidence" value="ECO:0007669"/>
    <property type="project" value="UniProtKB-KW"/>
</dbReference>
<keyword evidence="6" id="KW-0391">Immunity</keyword>
<dbReference type="InterPro" id="IPR041249">
    <property type="entry name" value="HEPN_DZIP3"/>
</dbReference>
<reference evidence="12" key="1">
    <citation type="submission" date="2012-12" db="EMBL/GenBank/DDBJ databases">
        <authorList>
            <person name="Hellsten U."/>
            <person name="Grimwood J."/>
            <person name="Chapman J.A."/>
            <person name="Shapiro H."/>
            <person name="Aerts A."/>
            <person name="Otillar R.P."/>
            <person name="Terry A.Y."/>
            <person name="Boore J.L."/>
            <person name="Simakov O."/>
            <person name="Marletaz F."/>
            <person name="Cho S.-J."/>
            <person name="Edsinger-Gonzales E."/>
            <person name="Havlak P."/>
            <person name="Kuo D.-H."/>
            <person name="Larsson T."/>
            <person name="Lv J."/>
            <person name="Arendt D."/>
            <person name="Savage R."/>
            <person name="Osoegawa K."/>
            <person name="de Jong P."/>
            <person name="Lindberg D.R."/>
            <person name="Seaver E.C."/>
            <person name="Weisblat D.A."/>
            <person name="Putnam N.H."/>
            <person name="Grigoriev I.V."/>
            <person name="Rokhsar D.S."/>
        </authorList>
    </citation>
    <scope>NUCLEOTIDE SEQUENCE</scope>
    <source>
        <strain evidence="12">I ESC-2004</strain>
    </source>
</reference>
<accession>R7TE54</accession>
<dbReference type="OMA" id="CVEPGHR"/>
<keyword evidence="4" id="KW-0547">Nucleotide-binding</keyword>
<proteinExistence type="predicted"/>
<dbReference type="InterPro" id="IPR001315">
    <property type="entry name" value="CARD"/>
</dbReference>
<protein>
    <recommendedName>
        <fullName evidence="13">CARD domain-containing protein</fullName>
    </recommendedName>
</protein>
<gene>
    <name evidence="10" type="ORF">CAPTEDRAFT_207210</name>
</gene>
<feature type="compositionally biased region" description="Basic residues" evidence="7">
    <location>
        <begin position="225"/>
        <end position="241"/>
    </location>
</feature>
<dbReference type="Proteomes" id="UP000014760">
    <property type="component" value="Unassembled WGS sequence"/>
</dbReference>
<dbReference type="InterPro" id="IPR007111">
    <property type="entry name" value="NACHT_NTPase"/>
</dbReference>
<dbReference type="SMART" id="SM00382">
    <property type="entry name" value="AAA"/>
    <property type="match status" value="1"/>
</dbReference>
<feature type="domain" description="NACHT" evidence="9">
    <location>
        <begin position="417"/>
        <end position="528"/>
    </location>
</feature>
<evidence type="ECO:0000256" key="1">
    <source>
        <dbReference type="ARBA" id="ARBA00004496"/>
    </source>
</evidence>
<sequence>MDNSDAKGRYARLCRLLVDGSTVAMRTVFNGVHPPLFLVSSLLKPQTIAFLKRMRSYGVLTEPQWRSLFPSNQTRPSSGTFDALLLSTLLKFVCNLPAPYPGGWSGVPDDSDTSMAADIVRIQRFRKLLASRQDEAVSEDEFDLQWARIEEVCERLSGRGSQFHKDTPGGDEHIRKLKDWDHRAQEAEVTEVKVEGSIRKKSDDKPQMASEQTSDTLKDLIKHANQPHKKKFGKPVAKKSVGHPGMKPEELRQHETGVLQQFQKQIIEKVYADEVVPKLIQRGILSHEDKNRINLATRNSDRIKLILEMLPKKSASGSFDKFCDVIKYKHTALHEQLLKAKQAPFVREKPDECSVCANRLRSHYVDNLEQCQPLPWQPDTHVARDEFLVPVFISDHSGRTYTINDLFERNPGAERPRKVLLQGSSGAGKSTLCASVAYAWSKRQLKTPFRLAFYVDLKMAKGGLLECIQQQCLLQEQQDLDALIENNQRDSLFLLDGYENISNPDSDIYDLIHRRLYPKSTVLLTTESTFLTRPLAKLFDMRLVLSGISPESQGALIQHYCELTSNQANSETFAKLRNVLQTEATAHMLSQRPLFCLCMCLIAEYEGNLSFKCMAQLLQEYLVTLQRVFCKVNLLQMVDGDLPDELQILTSTVEEKAFDSLIKHQVVFSAEDLMQQFSSKMEPWFNIRDQDIFRVGLIQTHEGNQLECHFANRIFQEFLAAHNLVNQSPSEVLDLEETLMTERHTANVLPLYCGLQRVLGNEETLGVISPWMVTHVRHNQQAQSLNSKDFIMDARPGKMEARISALSLPLTCIQETQGAMAEQVTQAMPSRIVMKRGEVHHSSTLLGITRLLEADHSRLAEIELQLNHLADYQRPLFLQMALALRRSPHVTCLKLCWTNADLMTSFLATVFKGNQVISQLSLVDQSTETTDHITATLWSNLQSAGANMTAIRSLAFTRCTNLALVTSVIRHMPNTIEHVSFDECHVDLAGAQNLCAKIEDGSALETLSLAQVKINRADFLKVMLGIRLNRTLKSLNLQGIHLDYTSVRTLSEALKFNASLRKLDLSQVPLSVEGCRVLGLGLSVNQSLREVCLNECGLSADALEILVKLKRDRLRLTGDKQDLNISVADVYCARSDTLLPQITPRPVRHESTIA</sequence>
<feature type="compositionally biased region" description="Basic and acidic residues" evidence="7">
    <location>
        <begin position="191"/>
        <end position="206"/>
    </location>
</feature>
<evidence type="ECO:0000259" key="9">
    <source>
        <dbReference type="PROSITE" id="PS50837"/>
    </source>
</evidence>
<organism evidence="10">
    <name type="scientific">Capitella teleta</name>
    <name type="common">Polychaete worm</name>
    <dbReference type="NCBI Taxonomy" id="283909"/>
    <lineage>
        <taxon>Eukaryota</taxon>
        <taxon>Metazoa</taxon>
        <taxon>Spiralia</taxon>
        <taxon>Lophotrochozoa</taxon>
        <taxon>Annelida</taxon>
        <taxon>Polychaeta</taxon>
        <taxon>Sedentaria</taxon>
        <taxon>Scolecida</taxon>
        <taxon>Capitellidae</taxon>
        <taxon>Capitella</taxon>
    </lineage>
</organism>
<keyword evidence="3" id="KW-0399">Innate immunity</keyword>
<dbReference type="InterPro" id="IPR027417">
    <property type="entry name" value="P-loop_NTPase"/>
</dbReference>
<dbReference type="GO" id="GO:0042981">
    <property type="term" value="P:regulation of apoptotic process"/>
    <property type="evidence" value="ECO:0007669"/>
    <property type="project" value="InterPro"/>
</dbReference>
<evidence type="ECO:0000259" key="8">
    <source>
        <dbReference type="PROSITE" id="PS50209"/>
    </source>
</evidence>
<dbReference type="Pfam" id="PF05729">
    <property type="entry name" value="NACHT"/>
    <property type="match status" value="1"/>
</dbReference>
<dbReference type="PROSITE" id="PS50209">
    <property type="entry name" value="CARD"/>
    <property type="match status" value="1"/>
</dbReference>
<dbReference type="EnsemblMetazoa" id="CapteT207210">
    <property type="protein sequence ID" value="CapteP207210"/>
    <property type="gene ID" value="CapteG207210"/>
</dbReference>
<name>R7TE54_CAPTE</name>
<dbReference type="EMBL" id="AMQN01003293">
    <property type="status" value="NOT_ANNOTATED_CDS"/>
    <property type="molecule type" value="Genomic_DNA"/>
</dbReference>
<dbReference type="GO" id="GO:0005524">
    <property type="term" value="F:ATP binding"/>
    <property type="evidence" value="ECO:0007669"/>
    <property type="project" value="UniProtKB-KW"/>
</dbReference>
<keyword evidence="12" id="KW-1185">Reference proteome</keyword>
<feature type="region of interest" description="Disordered" evidence="7">
    <location>
        <begin position="225"/>
        <end position="245"/>
    </location>
</feature>
<dbReference type="GO" id="GO:0005737">
    <property type="term" value="C:cytoplasm"/>
    <property type="evidence" value="ECO:0007669"/>
    <property type="project" value="UniProtKB-SubCell"/>
</dbReference>
<evidence type="ECO:0000256" key="7">
    <source>
        <dbReference type="SAM" id="MobiDB-lite"/>
    </source>
</evidence>
<evidence type="ECO:0008006" key="13">
    <source>
        <dbReference type="Google" id="ProtNLM"/>
    </source>
</evidence>
<dbReference type="InterPro" id="IPR032675">
    <property type="entry name" value="LRR_dom_sf"/>
</dbReference>
<dbReference type="SUPFAM" id="SSF47986">
    <property type="entry name" value="DEATH domain"/>
    <property type="match status" value="1"/>
</dbReference>
<dbReference type="InterPro" id="IPR003593">
    <property type="entry name" value="AAA+_ATPase"/>
</dbReference>
<dbReference type="SMART" id="SM00368">
    <property type="entry name" value="LRR_RI"/>
    <property type="match status" value="3"/>
</dbReference>
<dbReference type="HOGENOM" id="CLU_274324_0_0_1"/>
<evidence type="ECO:0000313" key="11">
    <source>
        <dbReference type="EnsemblMetazoa" id="CapteP207210"/>
    </source>
</evidence>
<dbReference type="PANTHER" id="PTHR46844:SF1">
    <property type="entry name" value="SLR5058 PROTEIN"/>
    <property type="match status" value="1"/>
</dbReference>
<evidence type="ECO:0000256" key="6">
    <source>
        <dbReference type="ARBA" id="ARBA00022859"/>
    </source>
</evidence>
<feature type="domain" description="CARD" evidence="8">
    <location>
        <begin position="251"/>
        <end position="314"/>
    </location>
</feature>
<evidence type="ECO:0000256" key="5">
    <source>
        <dbReference type="ARBA" id="ARBA00022840"/>
    </source>
</evidence>